<feature type="transmembrane region" description="Helical" evidence="6">
    <location>
        <begin position="441"/>
        <end position="459"/>
    </location>
</feature>
<dbReference type="PANTHER" id="PTHR23508">
    <property type="entry name" value="CARBOXYLIC ACID TRANSPORTER PROTEIN HOMOLOG"/>
    <property type="match status" value="1"/>
</dbReference>
<proteinExistence type="predicted"/>
<evidence type="ECO:0000256" key="3">
    <source>
        <dbReference type="ARBA" id="ARBA00022989"/>
    </source>
</evidence>
<feature type="transmembrane region" description="Helical" evidence="6">
    <location>
        <begin position="343"/>
        <end position="365"/>
    </location>
</feature>
<feature type="compositionally biased region" description="Low complexity" evidence="5">
    <location>
        <begin position="18"/>
        <end position="34"/>
    </location>
</feature>
<dbReference type="Proteomes" id="UP000799436">
    <property type="component" value="Unassembled WGS sequence"/>
</dbReference>
<feature type="transmembrane region" description="Helical" evidence="6">
    <location>
        <begin position="409"/>
        <end position="429"/>
    </location>
</feature>
<name>A0A6G1L939_9PEZI</name>
<keyword evidence="9" id="KW-1185">Reference proteome</keyword>
<dbReference type="GO" id="GO:0046943">
    <property type="term" value="F:carboxylic acid transmembrane transporter activity"/>
    <property type="evidence" value="ECO:0007669"/>
    <property type="project" value="TreeGrafter"/>
</dbReference>
<feature type="transmembrane region" description="Helical" evidence="6">
    <location>
        <begin position="123"/>
        <end position="145"/>
    </location>
</feature>
<reference evidence="8" key="1">
    <citation type="journal article" date="2020" name="Stud. Mycol.">
        <title>101 Dothideomycetes genomes: a test case for predicting lifestyles and emergence of pathogens.</title>
        <authorList>
            <person name="Haridas S."/>
            <person name="Albert R."/>
            <person name="Binder M."/>
            <person name="Bloem J."/>
            <person name="Labutti K."/>
            <person name="Salamov A."/>
            <person name="Andreopoulos B."/>
            <person name="Baker S."/>
            <person name="Barry K."/>
            <person name="Bills G."/>
            <person name="Bluhm B."/>
            <person name="Cannon C."/>
            <person name="Castanera R."/>
            <person name="Culley D."/>
            <person name="Daum C."/>
            <person name="Ezra D."/>
            <person name="Gonzalez J."/>
            <person name="Henrissat B."/>
            <person name="Kuo A."/>
            <person name="Liang C."/>
            <person name="Lipzen A."/>
            <person name="Lutzoni F."/>
            <person name="Magnuson J."/>
            <person name="Mondo S."/>
            <person name="Nolan M."/>
            <person name="Ohm R."/>
            <person name="Pangilinan J."/>
            <person name="Park H.-J."/>
            <person name="Ramirez L."/>
            <person name="Alfaro M."/>
            <person name="Sun H."/>
            <person name="Tritt A."/>
            <person name="Yoshinaga Y."/>
            <person name="Zwiers L.-H."/>
            <person name="Turgeon B."/>
            <person name="Goodwin S."/>
            <person name="Spatafora J."/>
            <person name="Crous P."/>
            <person name="Grigoriev I."/>
        </authorList>
    </citation>
    <scope>NUCLEOTIDE SEQUENCE</scope>
    <source>
        <strain evidence="8">CBS 116005</strain>
    </source>
</reference>
<dbReference type="InterPro" id="IPR020846">
    <property type="entry name" value="MFS_dom"/>
</dbReference>
<feature type="region of interest" description="Disordered" evidence="5">
    <location>
        <begin position="1"/>
        <end position="47"/>
    </location>
</feature>
<evidence type="ECO:0000313" key="8">
    <source>
        <dbReference type="EMBL" id="KAF2768938.1"/>
    </source>
</evidence>
<feature type="transmembrane region" description="Helical" evidence="6">
    <location>
        <begin position="229"/>
        <end position="248"/>
    </location>
</feature>
<protein>
    <submittedName>
        <fullName evidence="8">MFS general substrate transporter</fullName>
    </submittedName>
</protein>
<evidence type="ECO:0000256" key="2">
    <source>
        <dbReference type="ARBA" id="ARBA00022692"/>
    </source>
</evidence>
<dbReference type="InterPro" id="IPR005828">
    <property type="entry name" value="MFS_sugar_transport-like"/>
</dbReference>
<feature type="transmembrane region" description="Helical" evidence="6">
    <location>
        <begin position="315"/>
        <end position="336"/>
    </location>
</feature>
<dbReference type="GO" id="GO:0005886">
    <property type="term" value="C:plasma membrane"/>
    <property type="evidence" value="ECO:0007669"/>
    <property type="project" value="TreeGrafter"/>
</dbReference>
<feature type="transmembrane region" description="Helical" evidence="6">
    <location>
        <begin position="268"/>
        <end position="287"/>
    </location>
</feature>
<sequence>MAAPQSDAVATTIDPHPTKSTNEKSTTVTTATTSEQHDVEPSKPSPTRRLGSLITIFGSALANFSDGYQQNLASNTNVIYKHTLGSKTYTSAIQTRISNSLLVGSVLGILAFGYLADKFSRKAGMLLTSSLVVVGSLMATLAWQVDGVHAMLWYMTVARGAAGVGVGGEYPTSAAAALESSHEAFDGQRGPIQVCISTLMATSGAPVCTLVYLLALIGSGDDLKVAFHAIYGISIFLPMLVILVRWRMQDGRLFERSNSRHQDFPWRLFFRTYWPRILGTSAAFFLYDFVNFPNSIMSSTIINSLVPNSSIRHVALWQFYLALMPVPGVYLGVYLVNRIGRRWTGILGFTLGYILIGFIIGGLYHRLTTDSIAAFVVLYGLLQAFGHMGPGATIGLLSVEVFPTGVRGVGYGIAAGFGKAGAAIGTQVFTPIKEAAGPSSTFYLAGGIGVLASVVYYFLPEGQDLKLEVMDEEFERLIAGERVR</sequence>
<feature type="transmembrane region" description="Helical" evidence="6">
    <location>
        <begin position="97"/>
        <end position="116"/>
    </location>
</feature>
<dbReference type="Pfam" id="PF00083">
    <property type="entry name" value="Sugar_tr"/>
    <property type="match status" value="2"/>
</dbReference>
<evidence type="ECO:0000313" key="9">
    <source>
        <dbReference type="Proteomes" id="UP000799436"/>
    </source>
</evidence>
<keyword evidence="4 6" id="KW-0472">Membrane</keyword>
<feature type="transmembrane region" description="Helical" evidence="6">
    <location>
        <begin position="192"/>
        <end position="217"/>
    </location>
</feature>
<dbReference type="OrthoDB" id="2153661at2759"/>
<dbReference type="Gene3D" id="1.20.1250.20">
    <property type="entry name" value="MFS general substrate transporter like domains"/>
    <property type="match status" value="1"/>
</dbReference>
<dbReference type="EMBL" id="ML995839">
    <property type="protein sequence ID" value="KAF2768938.1"/>
    <property type="molecule type" value="Genomic_DNA"/>
</dbReference>
<evidence type="ECO:0000259" key="7">
    <source>
        <dbReference type="PROSITE" id="PS50850"/>
    </source>
</evidence>
<dbReference type="SUPFAM" id="SSF103473">
    <property type="entry name" value="MFS general substrate transporter"/>
    <property type="match status" value="1"/>
</dbReference>
<organism evidence="8 9">
    <name type="scientific">Teratosphaeria nubilosa</name>
    <dbReference type="NCBI Taxonomy" id="161662"/>
    <lineage>
        <taxon>Eukaryota</taxon>
        <taxon>Fungi</taxon>
        <taxon>Dikarya</taxon>
        <taxon>Ascomycota</taxon>
        <taxon>Pezizomycotina</taxon>
        <taxon>Dothideomycetes</taxon>
        <taxon>Dothideomycetidae</taxon>
        <taxon>Mycosphaerellales</taxon>
        <taxon>Teratosphaeriaceae</taxon>
        <taxon>Teratosphaeria</taxon>
    </lineage>
</organism>
<keyword evidence="3 6" id="KW-1133">Transmembrane helix</keyword>
<keyword evidence="2 6" id="KW-0812">Transmembrane</keyword>
<evidence type="ECO:0000256" key="1">
    <source>
        <dbReference type="ARBA" id="ARBA00004141"/>
    </source>
</evidence>
<accession>A0A6G1L939</accession>
<dbReference type="PANTHER" id="PTHR23508:SF10">
    <property type="entry name" value="CARBOXYLIC ACID TRANSPORTER PROTEIN HOMOLOG"/>
    <property type="match status" value="1"/>
</dbReference>
<feature type="transmembrane region" description="Helical" evidence="6">
    <location>
        <begin position="371"/>
        <end position="397"/>
    </location>
</feature>
<comment type="subcellular location">
    <subcellularLocation>
        <location evidence="1">Membrane</location>
        <topology evidence="1">Multi-pass membrane protein</topology>
    </subcellularLocation>
</comment>
<evidence type="ECO:0000256" key="5">
    <source>
        <dbReference type="SAM" id="MobiDB-lite"/>
    </source>
</evidence>
<gene>
    <name evidence="8" type="ORF">EJ03DRAFT_111097</name>
</gene>
<evidence type="ECO:0000256" key="6">
    <source>
        <dbReference type="SAM" id="Phobius"/>
    </source>
</evidence>
<dbReference type="PROSITE" id="PS50850">
    <property type="entry name" value="MFS"/>
    <property type="match status" value="1"/>
</dbReference>
<feature type="domain" description="Major facilitator superfamily (MFS) profile" evidence="7">
    <location>
        <begin position="55"/>
        <end position="464"/>
    </location>
</feature>
<dbReference type="InterPro" id="IPR036259">
    <property type="entry name" value="MFS_trans_sf"/>
</dbReference>
<evidence type="ECO:0000256" key="4">
    <source>
        <dbReference type="ARBA" id="ARBA00023136"/>
    </source>
</evidence>
<dbReference type="AlphaFoldDB" id="A0A6G1L939"/>